<dbReference type="GO" id="GO:0006950">
    <property type="term" value="P:response to stress"/>
    <property type="evidence" value="ECO:0007669"/>
    <property type="project" value="TreeGrafter"/>
</dbReference>
<dbReference type="GO" id="GO:0003700">
    <property type="term" value="F:DNA-binding transcription factor activity"/>
    <property type="evidence" value="ECO:0007669"/>
    <property type="project" value="InterPro"/>
</dbReference>
<protein>
    <submittedName>
        <fullName evidence="2">MarR family transcriptional regulator</fullName>
    </submittedName>
</protein>
<proteinExistence type="predicted"/>
<feature type="domain" description="HTH marR-type" evidence="1">
    <location>
        <begin position="1"/>
        <end position="138"/>
    </location>
</feature>
<dbReference type="SMART" id="SM00347">
    <property type="entry name" value="HTH_MARR"/>
    <property type="match status" value="1"/>
</dbReference>
<dbReference type="AlphaFoldDB" id="A0A7G7GAY0"/>
<dbReference type="EMBL" id="CP055156">
    <property type="protein sequence ID" value="QNF34314.1"/>
    <property type="molecule type" value="Genomic_DNA"/>
</dbReference>
<dbReference type="KEGG" id="aswu:HUW51_16880"/>
<gene>
    <name evidence="2" type="ORF">HUW51_16880</name>
</gene>
<dbReference type="PANTHER" id="PTHR33164">
    <property type="entry name" value="TRANSCRIPTIONAL REGULATOR, MARR FAMILY"/>
    <property type="match status" value="1"/>
</dbReference>
<dbReference type="Pfam" id="PF01047">
    <property type="entry name" value="MarR"/>
    <property type="match status" value="1"/>
</dbReference>
<dbReference type="RefSeq" id="WP_185270795.1">
    <property type="nucleotide sequence ID" value="NZ_CP055156.1"/>
</dbReference>
<dbReference type="InterPro" id="IPR036388">
    <property type="entry name" value="WH-like_DNA-bd_sf"/>
</dbReference>
<evidence type="ECO:0000259" key="1">
    <source>
        <dbReference type="PROSITE" id="PS50995"/>
    </source>
</evidence>
<dbReference type="InterPro" id="IPR000835">
    <property type="entry name" value="HTH_MarR-typ"/>
</dbReference>
<dbReference type="Proteomes" id="UP000515237">
    <property type="component" value="Chromosome"/>
</dbReference>
<dbReference type="SUPFAM" id="SSF46785">
    <property type="entry name" value="Winged helix' DNA-binding domain"/>
    <property type="match status" value="1"/>
</dbReference>
<sequence>MNDQVIQLRKLSQQYAYTALQMHETIARQAGFSATDHKYLGFFLQKGKLTAGELAELSGLTTGAVTGLIDRFEKKQLVKRQFDKTDRRKVFIVPDEEKIRALLQPYYQDFQKNTEELIATFSAEELRVLETYFGQYIKLMNRTINQLNSKEL</sequence>
<organism evidence="2 3">
    <name type="scientific">Adhaeribacter swui</name>
    <dbReference type="NCBI Taxonomy" id="2086471"/>
    <lineage>
        <taxon>Bacteria</taxon>
        <taxon>Pseudomonadati</taxon>
        <taxon>Bacteroidota</taxon>
        <taxon>Cytophagia</taxon>
        <taxon>Cytophagales</taxon>
        <taxon>Hymenobacteraceae</taxon>
        <taxon>Adhaeribacter</taxon>
    </lineage>
</organism>
<name>A0A7G7GAY0_9BACT</name>
<dbReference type="PROSITE" id="PS50995">
    <property type="entry name" value="HTH_MARR_2"/>
    <property type="match status" value="1"/>
</dbReference>
<accession>A0A7G7GAY0</accession>
<dbReference type="Gene3D" id="1.10.10.10">
    <property type="entry name" value="Winged helix-like DNA-binding domain superfamily/Winged helix DNA-binding domain"/>
    <property type="match status" value="1"/>
</dbReference>
<dbReference type="InterPro" id="IPR036390">
    <property type="entry name" value="WH_DNA-bd_sf"/>
</dbReference>
<keyword evidence="3" id="KW-1185">Reference proteome</keyword>
<evidence type="ECO:0000313" key="2">
    <source>
        <dbReference type="EMBL" id="QNF34314.1"/>
    </source>
</evidence>
<reference evidence="2 3" key="1">
    <citation type="journal article" date="2018" name="Int. J. Syst. Evol. Microbiol.">
        <title>Adhaeribacter swui sp. nov., isolated from wet mud.</title>
        <authorList>
            <person name="Kim D.U."/>
            <person name="Kim K.W."/>
            <person name="Kang M.S."/>
            <person name="Kim J.Y."/>
            <person name="Jang J.H."/>
            <person name="Kim M.K."/>
        </authorList>
    </citation>
    <scope>NUCLEOTIDE SEQUENCE [LARGE SCALE GENOMIC DNA]</scope>
    <source>
        <strain evidence="2 3">KCTC 52873</strain>
    </source>
</reference>
<evidence type="ECO:0000313" key="3">
    <source>
        <dbReference type="Proteomes" id="UP000515237"/>
    </source>
</evidence>
<dbReference type="PANTHER" id="PTHR33164:SF106">
    <property type="entry name" value="TRANSCRIPTIONAL REGULATORY PROTEIN"/>
    <property type="match status" value="1"/>
</dbReference>
<dbReference type="InterPro" id="IPR039422">
    <property type="entry name" value="MarR/SlyA-like"/>
</dbReference>